<dbReference type="EMBL" id="JASBWR010000151">
    <property type="protein sequence ID" value="KAJ9091328.1"/>
    <property type="molecule type" value="Genomic_DNA"/>
</dbReference>
<reference evidence="1" key="1">
    <citation type="submission" date="2023-04" db="EMBL/GenBank/DDBJ databases">
        <title>Draft Genome sequencing of Naganishia species isolated from polar environments using Oxford Nanopore Technology.</title>
        <authorList>
            <person name="Leo P."/>
            <person name="Venkateswaran K."/>
        </authorList>
    </citation>
    <scope>NUCLEOTIDE SEQUENCE</scope>
    <source>
        <strain evidence="1">MNA-CCFEE 5261</strain>
    </source>
</reference>
<protein>
    <submittedName>
        <fullName evidence="1">Uncharacterized protein</fullName>
    </submittedName>
</protein>
<name>A0ACC2UW91_9TREE</name>
<gene>
    <name evidence="1" type="ORF">QFC19_009144</name>
</gene>
<sequence length="1112" mass="124376">MSKPSESPVVVLPTYRLDSNLVLLPGIIYNVTFSRFKAAALLSRFRHYVGEVSMIRSLISEYDFDNDQDTHVPVISEKAAEGISEFHQAQANASSTEVAAPETGFDWLVLAITPNTQKITNPPSSTAYDPPVSPPNCEVVTIVRVVGITDDSNNIKLTLQALTRGLKKYEKEKSHPNEAKVKVDLNANHGLASSNFPSLNKKAASLFDVIDKFLSDYQQALKSSNMKILKANDGKNSGNILCLNPLANALYLQLNGSREVTKAYISLKKLFSTYTSGNKIDSRSFLRLVDLSCAIVPFPNHQKLNLLNKFKAEDRVKEVNKMMDDLIDVFKNLEANNNYVNHWFFDEASYIQKANVVASQLKSIRLILEGMSSSKNDKNTQVKANNQLVRRKNNTKSVGSAVGPKETGDADEEDDDDDDDDLRAITSFIKSKMPSIQGMSNDTKRLLTKDFKRIKSSPPGNSDFHVIRNYLEIVADIPWDKYITKFKSNQDIDIDFARKQLDEDHYGLEHVKRRLIQYLVVLKLLGITSEAESEKIANEKKNALGSGGSKDDDLNNSDRKSDSIVIDNSDLTYKARQEAKDKNKKSRSLTSIELSAQKDLMVSKKNKSPIMMLAGPPGTGKTSLAKSIANSLGRSFQRVSLGGIKDESEIRGHRRTYVGAMPGVIIQSLRKARCMNPVILLDEIDKVIGGNSNANKFNGDPSAALLEVLDPEQNNSFMDHYLGFPVDLSQVIFICTANEPYNLSKPLLDRLEMIEVSAYDYNEKQIIGEKYLLPRQIKRNGFPLLDLVYIDKSVMKKIILDYTREAGVRNFERKLGTICRYKAVEYASSLDSSETYDPTVEEHDLPKYLGVPFPKLSSEISEPVTLAAKYGVVNGLSYNSDGSGSVLIFESIGIISGDKDSNESRTSLHMTGRLGEVLMESAKIGLTFIKSMLHGHLLNVNNSDAEILKRMNQLEIHMHVPLGSILKDGPSAGITMALLFLSLILEKPVPSNIAMTGEITLRGLVLPIGGVKEKILGAHLAGVDKVIVPRENRKDLIEEYCRQINDDTQLNGLLKDNERRYNYTRNDPEQYIKQKYNMEVCYAREFWDVVKHVWGDELLMKIDQSKLLEYHL</sequence>
<organism evidence="1 2">
    <name type="scientific">Naganishia cerealis</name>
    <dbReference type="NCBI Taxonomy" id="610337"/>
    <lineage>
        <taxon>Eukaryota</taxon>
        <taxon>Fungi</taxon>
        <taxon>Dikarya</taxon>
        <taxon>Basidiomycota</taxon>
        <taxon>Agaricomycotina</taxon>
        <taxon>Tremellomycetes</taxon>
        <taxon>Filobasidiales</taxon>
        <taxon>Filobasidiaceae</taxon>
        <taxon>Naganishia</taxon>
    </lineage>
</organism>
<proteinExistence type="predicted"/>
<comment type="caution">
    <text evidence="1">The sequence shown here is derived from an EMBL/GenBank/DDBJ whole genome shotgun (WGS) entry which is preliminary data.</text>
</comment>
<dbReference type="Proteomes" id="UP001241377">
    <property type="component" value="Unassembled WGS sequence"/>
</dbReference>
<evidence type="ECO:0000313" key="2">
    <source>
        <dbReference type="Proteomes" id="UP001241377"/>
    </source>
</evidence>
<keyword evidence="2" id="KW-1185">Reference proteome</keyword>
<accession>A0ACC2UW91</accession>
<evidence type="ECO:0000313" key="1">
    <source>
        <dbReference type="EMBL" id="KAJ9091328.1"/>
    </source>
</evidence>